<reference evidence="1 2" key="1">
    <citation type="submission" date="2019-03" db="EMBL/GenBank/DDBJ databases">
        <title>Single cell metagenomics reveals metabolic interactions within the superorganism composed of flagellate Streblomastix strix and complex community of Bacteroidetes bacteria on its surface.</title>
        <authorList>
            <person name="Treitli S.C."/>
            <person name="Kolisko M."/>
            <person name="Husnik F."/>
            <person name="Keeling P."/>
            <person name="Hampl V."/>
        </authorList>
    </citation>
    <scope>NUCLEOTIDE SEQUENCE [LARGE SCALE GENOMIC DNA]</scope>
    <source>
        <strain evidence="1">ST1C</strain>
    </source>
</reference>
<evidence type="ECO:0000313" key="1">
    <source>
        <dbReference type="EMBL" id="KAA6391388.1"/>
    </source>
</evidence>
<dbReference type="EMBL" id="SNRW01002896">
    <property type="protein sequence ID" value="KAA6391388.1"/>
    <property type="molecule type" value="Genomic_DNA"/>
</dbReference>
<evidence type="ECO:0000313" key="2">
    <source>
        <dbReference type="Proteomes" id="UP000324800"/>
    </source>
</evidence>
<proteinExistence type="predicted"/>
<gene>
    <name evidence="1" type="ORF">EZS28_013081</name>
</gene>
<sequence>MKTDELQDVYQEVNDGFTIPGDGDGFYGDIVGNAYQTLLIFNAFYYIEEYLGEEGETTLSGVVDIQLLDQDYGVNSIGDLDTMEFGGIIQLNQFDGTEFVVFVFVFTLKSSFDEFQFQVSIGEILSFYVELEDEDDYDANTQLFDVPNSGNTYILFIFGFKGGEFNFQLRCFQGDTCVFSFGDQLFNVFDDIVLQLNKLEQIDPDYADVVRDEYIVFPLWFIG</sequence>
<comment type="caution">
    <text evidence="1">The sequence shown here is derived from an EMBL/GenBank/DDBJ whole genome shotgun (WGS) entry which is preliminary data.</text>
</comment>
<dbReference type="AlphaFoldDB" id="A0A5J4W8Z6"/>
<protein>
    <submittedName>
        <fullName evidence="1">Uncharacterized protein</fullName>
    </submittedName>
</protein>
<organism evidence="1 2">
    <name type="scientific">Streblomastix strix</name>
    <dbReference type="NCBI Taxonomy" id="222440"/>
    <lineage>
        <taxon>Eukaryota</taxon>
        <taxon>Metamonada</taxon>
        <taxon>Preaxostyla</taxon>
        <taxon>Oxymonadida</taxon>
        <taxon>Streblomastigidae</taxon>
        <taxon>Streblomastix</taxon>
    </lineage>
</organism>
<dbReference type="Proteomes" id="UP000324800">
    <property type="component" value="Unassembled WGS sequence"/>
</dbReference>
<accession>A0A5J4W8Z6</accession>
<name>A0A5J4W8Z6_9EUKA</name>